<comment type="subunit">
    <text evidence="3">G proteins are composed of 3 units, alpha, beta and gamma.</text>
</comment>
<dbReference type="SUPFAM" id="SSF48670">
    <property type="entry name" value="Transducin (heterotrimeric G protein), gamma chain"/>
    <property type="match status" value="1"/>
</dbReference>
<dbReference type="FunFam" id="4.10.260.10:FF:000003">
    <property type="entry name" value="G-protein complex gamma subunit Ste18/GpgA"/>
    <property type="match status" value="1"/>
</dbReference>
<dbReference type="EMBL" id="MCGE01000009">
    <property type="protein sequence ID" value="ORZ18029.1"/>
    <property type="molecule type" value="Genomic_DNA"/>
</dbReference>
<evidence type="ECO:0000256" key="2">
    <source>
        <dbReference type="ARBA" id="ARBA00007431"/>
    </source>
</evidence>
<reference evidence="12 13" key="1">
    <citation type="submission" date="2016-07" db="EMBL/GenBank/DDBJ databases">
        <title>Pervasive Adenine N6-methylation of Active Genes in Fungi.</title>
        <authorList>
            <consortium name="DOE Joint Genome Institute"/>
            <person name="Mondo S.J."/>
            <person name="Dannebaum R.O."/>
            <person name="Kuo R.C."/>
            <person name="Labutti K."/>
            <person name="Haridas S."/>
            <person name="Kuo A."/>
            <person name="Salamov A."/>
            <person name="Ahrendt S.R."/>
            <person name="Lipzen A."/>
            <person name="Sullivan W."/>
            <person name="Andreopoulos W.B."/>
            <person name="Clum A."/>
            <person name="Lindquist E."/>
            <person name="Daum C."/>
            <person name="Ramamoorthy G.K."/>
            <person name="Gryganskyi A."/>
            <person name="Culley D."/>
            <person name="Magnuson J.K."/>
            <person name="James T.Y."/>
            <person name="O'Malley M.A."/>
            <person name="Stajich J.E."/>
            <person name="Spatafora J.W."/>
            <person name="Visel A."/>
            <person name="Grigoriev I.V."/>
        </authorList>
    </citation>
    <scope>NUCLEOTIDE SEQUENCE [LARGE SCALE GENOMIC DNA]</scope>
    <source>
        <strain evidence="12 13">NRRL 1336</strain>
    </source>
</reference>
<evidence type="ECO:0000256" key="6">
    <source>
        <dbReference type="ARBA" id="ARBA00023136"/>
    </source>
</evidence>
<keyword evidence="8" id="KW-0807">Transducer</keyword>
<dbReference type="Pfam" id="PF00631">
    <property type="entry name" value="G-gamma"/>
    <property type="match status" value="1"/>
</dbReference>
<keyword evidence="10" id="KW-0636">Prenylation</keyword>
<comment type="caution">
    <text evidence="12">The sequence shown here is derived from an EMBL/GenBank/DDBJ whole genome shotgun (WGS) entry which is preliminary data.</text>
</comment>
<comment type="similarity">
    <text evidence="2">Belongs to the G protein gamma family.</text>
</comment>
<comment type="subcellular location">
    <subcellularLocation>
        <location evidence="1">Membrane</location>
        <topology evidence="1">Peripheral membrane protein</topology>
    </subcellularLocation>
</comment>
<keyword evidence="7" id="KW-0564">Palmitate</keyword>
<dbReference type="GO" id="GO:0031681">
    <property type="term" value="F:G-protein beta-subunit binding"/>
    <property type="evidence" value="ECO:0007669"/>
    <property type="project" value="InterPro"/>
</dbReference>
<dbReference type="InterPro" id="IPR036284">
    <property type="entry name" value="GGL_sf"/>
</dbReference>
<organism evidence="12 13">
    <name type="scientific">Absidia repens</name>
    <dbReference type="NCBI Taxonomy" id="90262"/>
    <lineage>
        <taxon>Eukaryota</taxon>
        <taxon>Fungi</taxon>
        <taxon>Fungi incertae sedis</taxon>
        <taxon>Mucoromycota</taxon>
        <taxon>Mucoromycotina</taxon>
        <taxon>Mucoromycetes</taxon>
        <taxon>Mucorales</taxon>
        <taxon>Cunninghamellaceae</taxon>
        <taxon>Absidia</taxon>
    </lineage>
</organism>
<keyword evidence="5" id="KW-0488">Methylation</keyword>
<dbReference type="GO" id="GO:0007186">
    <property type="term" value="P:G protein-coupled receptor signaling pathway"/>
    <property type="evidence" value="ECO:0007669"/>
    <property type="project" value="InterPro"/>
</dbReference>
<keyword evidence="13" id="KW-1185">Reference proteome</keyword>
<evidence type="ECO:0000256" key="9">
    <source>
        <dbReference type="ARBA" id="ARBA00023288"/>
    </source>
</evidence>
<dbReference type="InterPro" id="IPR041848">
    <property type="entry name" value="Ste18_fungal"/>
</dbReference>
<evidence type="ECO:0000259" key="11">
    <source>
        <dbReference type="PROSITE" id="PS50058"/>
    </source>
</evidence>
<accession>A0A1X2IKI3</accession>
<dbReference type="Gene3D" id="4.10.260.10">
    <property type="entry name" value="Transducin (heterotrimeric G protein), gamma chain"/>
    <property type="match status" value="1"/>
</dbReference>
<dbReference type="InterPro" id="IPR015898">
    <property type="entry name" value="G-protein_gamma-like_dom"/>
</dbReference>
<name>A0A1X2IKI3_9FUNG</name>
<dbReference type="PANTHER" id="PTHR28189:SF1">
    <property type="entry name" value="GUANINE NUCLEOTIDE-BINDING PROTEIN SUBUNIT GAMMA"/>
    <property type="match status" value="1"/>
</dbReference>
<evidence type="ECO:0000256" key="3">
    <source>
        <dbReference type="ARBA" id="ARBA00011581"/>
    </source>
</evidence>
<evidence type="ECO:0000256" key="4">
    <source>
        <dbReference type="ARBA" id="ARBA00016111"/>
    </source>
</evidence>
<proteinExistence type="inferred from homology"/>
<protein>
    <recommendedName>
        <fullName evidence="4">Guanine nucleotide-binding protein subunit gamma</fullName>
    </recommendedName>
</protein>
<dbReference type="OrthoDB" id="19232at2759"/>
<dbReference type="AlphaFoldDB" id="A0A1X2IKI3"/>
<dbReference type="GO" id="GO:0005834">
    <property type="term" value="C:heterotrimeric G-protein complex"/>
    <property type="evidence" value="ECO:0007669"/>
    <property type="project" value="TreeGrafter"/>
</dbReference>
<dbReference type="PROSITE" id="PS50058">
    <property type="entry name" value="G_PROTEIN_GAMMA"/>
    <property type="match status" value="1"/>
</dbReference>
<evidence type="ECO:0000313" key="12">
    <source>
        <dbReference type="EMBL" id="ORZ18029.1"/>
    </source>
</evidence>
<evidence type="ECO:0000256" key="10">
    <source>
        <dbReference type="ARBA" id="ARBA00023289"/>
    </source>
</evidence>
<keyword evidence="9" id="KW-0449">Lipoprotein</keyword>
<dbReference type="PANTHER" id="PTHR28189">
    <property type="entry name" value="GUANINE NUCLEOTIDE-BINDING PROTEIN SUBUNIT GAMMA"/>
    <property type="match status" value="1"/>
</dbReference>
<dbReference type="SMART" id="SM01224">
    <property type="entry name" value="G_gamma"/>
    <property type="match status" value="1"/>
</dbReference>
<evidence type="ECO:0000256" key="8">
    <source>
        <dbReference type="ARBA" id="ARBA00023224"/>
    </source>
</evidence>
<keyword evidence="6" id="KW-0472">Membrane</keyword>
<evidence type="ECO:0000256" key="5">
    <source>
        <dbReference type="ARBA" id="ARBA00022481"/>
    </source>
</evidence>
<evidence type="ECO:0000313" key="13">
    <source>
        <dbReference type="Proteomes" id="UP000193560"/>
    </source>
</evidence>
<sequence>MLKRYTREELAELKLRRLLDQNQKLKIQAELPLLPVSDASQQLIDYCADTYDPLLPSIWGTVQDDPFRPHKSKWACCSVM</sequence>
<gene>
    <name evidence="12" type="ORF">BCR42DRAFT_412992</name>
</gene>
<dbReference type="GO" id="GO:0000750">
    <property type="term" value="P:pheromone-dependent signal transduction involved in conjugation with cellular fusion"/>
    <property type="evidence" value="ECO:0007669"/>
    <property type="project" value="InterPro"/>
</dbReference>
<evidence type="ECO:0000256" key="7">
    <source>
        <dbReference type="ARBA" id="ARBA00023139"/>
    </source>
</evidence>
<feature type="domain" description="G protein gamma" evidence="11">
    <location>
        <begin position="6"/>
        <end position="80"/>
    </location>
</feature>
<evidence type="ECO:0000256" key="1">
    <source>
        <dbReference type="ARBA" id="ARBA00004170"/>
    </source>
</evidence>
<dbReference type="Proteomes" id="UP000193560">
    <property type="component" value="Unassembled WGS sequence"/>
</dbReference>
<dbReference type="STRING" id="90262.A0A1X2IKI3"/>